<evidence type="ECO:0000259" key="14">
    <source>
        <dbReference type="Pfam" id="PF00593"/>
    </source>
</evidence>
<evidence type="ECO:0000313" key="16">
    <source>
        <dbReference type="EMBL" id="NEN22953.1"/>
    </source>
</evidence>
<dbReference type="Pfam" id="PF07715">
    <property type="entry name" value="Plug"/>
    <property type="match status" value="1"/>
</dbReference>
<evidence type="ECO:0000313" key="17">
    <source>
        <dbReference type="Proteomes" id="UP000486602"/>
    </source>
</evidence>
<feature type="chain" id="PRO_5029675308" evidence="13">
    <location>
        <begin position="19"/>
        <end position="690"/>
    </location>
</feature>
<accession>A0A7K3WMR8</accession>
<organism evidence="16 17">
    <name type="scientific">Cryomorpha ignava</name>
    <dbReference type="NCBI Taxonomy" id="101383"/>
    <lineage>
        <taxon>Bacteria</taxon>
        <taxon>Pseudomonadati</taxon>
        <taxon>Bacteroidota</taxon>
        <taxon>Flavobacteriia</taxon>
        <taxon>Flavobacteriales</taxon>
        <taxon>Cryomorphaceae</taxon>
        <taxon>Cryomorpha</taxon>
    </lineage>
</organism>
<evidence type="ECO:0000256" key="10">
    <source>
        <dbReference type="ARBA" id="ARBA00023237"/>
    </source>
</evidence>
<keyword evidence="7" id="KW-0406">Ion transport</keyword>
<evidence type="ECO:0000256" key="1">
    <source>
        <dbReference type="ARBA" id="ARBA00004571"/>
    </source>
</evidence>
<dbReference type="Gene3D" id="2.170.130.10">
    <property type="entry name" value="TonB-dependent receptor, plug domain"/>
    <property type="match status" value="1"/>
</dbReference>
<keyword evidence="6" id="KW-0408">Iron</keyword>
<evidence type="ECO:0000259" key="15">
    <source>
        <dbReference type="Pfam" id="PF07715"/>
    </source>
</evidence>
<dbReference type="GO" id="GO:0009279">
    <property type="term" value="C:cell outer membrane"/>
    <property type="evidence" value="ECO:0007669"/>
    <property type="project" value="UniProtKB-SubCell"/>
</dbReference>
<name>A0A7K3WMR8_9FLAO</name>
<feature type="domain" description="TonB-dependent receptor-like beta-barrel" evidence="14">
    <location>
        <begin position="238"/>
        <end position="648"/>
    </location>
</feature>
<dbReference type="Proteomes" id="UP000486602">
    <property type="component" value="Unassembled WGS sequence"/>
</dbReference>
<dbReference type="InterPro" id="IPR037066">
    <property type="entry name" value="Plug_dom_sf"/>
</dbReference>
<keyword evidence="4" id="KW-0410">Iron transport</keyword>
<dbReference type="InterPro" id="IPR000531">
    <property type="entry name" value="Beta-barrel_TonB"/>
</dbReference>
<keyword evidence="17" id="KW-1185">Reference proteome</keyword>
<gene>
    <name evidence="16" type="ORF">G3O08_05500</name>
</gene>
<evidence type="ECO:0000256" key="13">
    <source>
        <dbReference type="SAM" id="SignalP"/>
    </source>
</evidence>
<dbReference type="AlphaFoldDB" id="A0A7K3WMR8"/>
<feature type="signal peptide" evidence="13">
    <location>
        <begin position="1"/>
        <end position="18"/>
    </location>
</feature>
<keyword evidence="9 11" id="KW-0472">Membrane</keyword>
<keyword evidence="8 12" id="KW-0798">TonB box</keyword>
<dbReference type="PROSITE" id="PS52016">
    <property type="entry name" value="TONB_DEPENDENT_REC_3"/>
    <property type="match status" value="1"/>
</dbReference>
<evidence type="ECO:0000256" key="2">
    <source>
        <dbReference type="ARBA" id="ARBA00022448"/>
    </source>
</evidence>
<dbReference type="PANTHER" id="PTHR32552:SF81">
    <property type="entry name" value="TONB-DEPENDENT OUTER MEMBRANE RECEPTOR"/>
    <property type="match status" value="1"/>
</dbReference>
<dbReference type="SUPFAM" id="SSF56935">
    <property type="entry name" value="Porins"/>
    <property type="match status" value="1"/>
</dbReference>
<dbReference type="GO" id="GO:0006826">
    <property type="term" value="P:iron ion transport"/>
    <property type="evidence" value="ECO:0007669"/>
    <property type="project" value="UniProtKB-KW"/>
</dbReference>
<dbReference type="EMBL" id="JAAGVY010000007">
    <property type="protein sequence ID" value="NEN22953.1"/>
    <property type="molecule type" value="Genomic_DNA"/>
</dbReference>
<comment type="subcellular location">
    <subcellularLocation>
        <location evidence="1 11">Cell outer membrane</location>
        <topology evidence="1 11">Multi-pass membrane protein</topology>
    </subcellularLocation>
</comment>
<evidence type="ECO:0000256" key="6">
    <source>
        <dbReference type="ARBA" id="ARBA00023004"/>
    </source>
</evidence>
<dbReference type="InterPro" id="IPR036942">
    <property type="entry name" value="Beta-barrel_TonB_sf"/>
</dbReference>
<keyword evidence="2 11" id="KW-0813">Transport</keyword>
<dbReference type="Gene3D" id="2.40.170.20">
    <property type="entry name" value="TonB-dependent receptor, beta-barrel domain"/>
    <property type="match status" value="1"/>
</dbReference>
<evidence type="ECO:0000256" key="11">
    <source>
        <dbReference type="PROSITE-ProRule" id="PRU01360"/>
    </source>
</evidence>
<dbReference type="PANTHER" id="PTHR32552">
    <property type="entry name" value="FERRICHROME IRON RECEPTOR-RELATED"/>
    <property type="match status" value="1"/>
</dbReference>
<dbReference type="RefSeq" id="WP_163283693.1">
    <property type="nucleotide sequence ID" value="NZ_JAAGVY010000007.1"/>
</dbReference>
<dbReference type="InterPro" id="IPR039426">
    <property type="entry name" value="TonB-dep_rcpt-like"/>
</dbReference>
<keyword evidence="10 11" id="KW-0998">Cell outer membrane</keyword>
<comment type="similarity">
    <text evidence="11 12">Belongs to the TonB-dependent receptor family.</text>
</comment>
<evidence type="ECO:0000256" key="9">
    <source>
        <dbReference type="ARBA" id="ARBA00023136"/>
    </source>
</evidence>
<protein>
    <submittedName>
        <fullName evidence="16">TonB-dependent receptor</fullName>
    </submittedName>
</protein>
<evidence type="ECO:0000256" key="5">
    <source>
        <dbReference type="ARBA" id="ARBA00022692"/>
    </source>
</evidence>
<dbReference type="InterPro" id="IPR012910">
    <property type="entry name" value="Plug_dom"/>
</dbReference>
<evidence type="ECO:0000256" key="12">
    <source>
        <dbReference type="RuleBase" id="RU003357"/>
    </source>
</evidence>
<keyword evidence="16" id="KW-0675">Receptor</keyword>
<comment type="caution">
    <text evidence="16">The sequence shown here is derived from an EMBL/GenBank/DDBJ whole genome shotgun (WGS) entry which is preliminary data.</text>
</comment>
<evidence type="ECO:0000256" key="8">
    <source>
        <dbReference type="ARBA" id="ARBA00023077"/>
    </source>
</evidence>
<keyword evidence="3 11" id="KW-1134">Transmembrane beta strand</keyword>
<reference evidence="16 17" key="1">
    <citation type="submission" date="2020-02" db="EMBL/GenBank/DDBJ databases">
        <title>Out from the shadows clarifying the taxonomy of the family Cryomorphaceae and related taxa by utilizing the GTDB taxonomic framework.</title>
        <authorList>
            <person name="Bowman J.P."/>
        </authorList>
    </citation>
    <scope>NUCLEOTIDE SEQUENCE [LARGE SCALE GENOMIC DNA]</scope>
    <source>
        <strain evidence="16 17">QSSC 1-22</strain>
    </source>
</reference>
<dbReference type="CDD" id="cd01347">
    <property type="entry name" value="ligand_gated_channel"/>
    <property type="match status" value="1"/>
</dbReference>
<keyword evidence="13" id="KW-0732">Signal</keyword>
<sequence>MKNTIFLIAFFAMSTAFAQNRTVSDTANIPEVIIRATLVADSLQRIPASISVLSKAELTGNNGAIITAAMNTLPGIYMQQGALNTNRITIRGIGARTQYGTDRVKAYIDGIPFSSAAGNTVIEDIDSEILESIEVVKGPVSSMYGAGLGGAISMYTAEPNQNRLQLNSTIGSFGFLKNSLSLTLAGENAGLQINYSQLNSDGYRDNSDYSRKSLTVSGYLELSESTKIKLFSNMVRLNAQIPSSLNYTDFKNNPTAADRNWAAAEGYESYDRLLAGFSLEHTFSTRFQNTTTIFGQYRDGYEPRPFDILDEEQFGLGARTKFNFKYPILGKPSELVFGAEYLLEDYSVVLYENLYRNFPGNGSVKGEEFNSNNQNRSYTNAFIAQQWSVSNRFLLDVGLNVNSTMYELEDTFSADSIDQSGSYQYGVIASPRIATSYQFSDSKTLYATISQGFSTPGVEETLTPSGQINTDLLPETGINLELGIKSSWFQEKLYAEAALFTIFIDNLLVAQRIAEDQYIGVNAGKTQHSGLEISVHYKELIAKKWLLKPYFTAAINNFKFQDFTDGDQDFSGNELTGVPKHTFNAGVESEFLNGISFRVNILNVGEIPLNDANSIYSSSYSLVNLKVGYKFRILQNFSLEIYAGANNLTDVNYAASILPNAVGFGGAQPRYYYPGDARNFYAGLKIGWDY</sequence>
<proteinExistence type="inferred from homology"/>
<feature type="domain" description="TonB-dependent receptor plug" evidence="15">
    <location>
        <begin position="43"/>
        <end position="150"/>
    </location>
</feature>
<evidence type="ECO:0000256" key="7">
    <source>
        <dbReference type="ARBA" id="ARBA00023065"/>
    </source>
</evidence>
<evidence type="ECO:0000256" key="4">
    <source>
        <dbReference type="ARBA" id="ARBA00022496"/>
    </source>
</evidence>
<keyword evidence="5 11" id="KW-0812">Transmembrane</keyword>
<dbReference type="Pfam" id="PF00593">
    <property type="entry name" value="TonB_dep_Rec_b-barrel"/>
    <property type="match status" value="1"/>
</dbReference>
<evidence type="ECO:0000256" key="3">
    <source>
        <dbReference type="ARBA" id="ARBA00022452"/>
    </source>
</evidence>